<comment type="subcellular location">
    <subcellularLocation>
        <location evidence="1">Nucleus</location>
    </subcellularLocation>
</comment>
<dbReference type="InterPro" id="IPR007219">
    <property type="entry name" value="XnlR_reg_dom"/>
</dbReference>
<dbReference type="GO" id="GO:0006351">
    <property type="term" value="P:DNA-templated transcription"/>
    <property type="evidence" value="ECO:0007669"/>
    <property type="project" value="InterPro"/>
</dbReference>
<dbReference type="SMART" id="SM00906">
    <property type="entry name" value="Fungal_trans"/>
    <property type="match status" value="1"/>
</dbReference>
<gene>
    <name evidence="8" type="ORF">FE257_007753</name>
</gene>
<dbReference type="Pfam" id="PF04082">
    <property type="entry name" value="Fungal_trans"/>
    <property type="match status" value="1"/>
</dbReference>
<organism evidence="8 9">
    <name type="scientific">Aspergillus nanangensis</name>
    <dbReference type="NCBI Taxonomy" id="2582783"/>
    <lineage>
        <taxon>Eukaryota</taxon>
        <taxon>Fungi</taxon>
        <taxon>Dikarya</taxon>
        <taxon>Ascomycota</taxon>
        <taxon>Pezizomycotina</taxon>
        <taxon>Eurotiomycetes</taxon>
        <taxon>Eurotiomycetidae</taxon>
        <taxon>Eurotiales</taxon>
        <taxon>Aspergillaceae</taxon>
        <taxon>Aspergillus</taxon>
        <taxon>Aspergillus subgen. Circumdati</taxon>
    </lineage>
</organism>
<keyword evidence="2" id="KW-0479">Metal-binding</keyword>
<dbReference type="InterPro" id="IPR036864">
    <property type="entry name" value="Zn2-C6_fun-type_DNA-bd_sf"/>
</dbReference>
<keyword evidence="5" id="KW-0804">Transcription</keyword>
<dbReference type="InterPro" id="IPR050987">
    <property type="entry name" value="AtrR-like"/>
</dbReference>
<sequence>MAGNSRDSRDSLKKRRNRVPVSCVSCRTLKTKCDGVRPTCATCARHERTCVFDQPTSGARGGQKAVLVNQDYLRSLERRLEILETNSTATATATTTTTTTNISNSPDYIAVTSPSAVAVDANVSIGGVSFPQLIVTALHGRETVEAQSVTTDRDVTAKQTSIADDDLYSLPDDASDLLARFFTFRHALGPLFHVPSIQPMLESALRCPHPRHRPAFILLNMIFALCTSHWSVGNTTAARRHYEIAMALLQPTLLRDWAIEHVQALVLATRYLQGSNCSDECWNVLGLAGRIAYGLRLHQEPPETDPPPVRETKRRVWYAIYTLDMHLSMIYERPSTTRSTEFTVRVPEDLDDDCIRPDGLLYPMPKRPSSSTSFFLEVIKLYRIVEETLFRLARDREEDTGGGNRNTISEKTVVALDHEYQKWHAALPAHLVLDYRDVHEQPWILALRANMVRILIHRQSLVARLHSLVVPQQMENAIASHTLQQSRSICVSAAMETVEIVALRHEQTKQTMGLDWFNVYYLFNAVIVLVSHIVDPAFSDDIPAISGVDKALHMIQAMSKNHSFAQRACTFLHQLLSYMGQAMEATPPVAIPPVSQETDAAASSLDALFGFTQGLTDDLDMRLQTLDEGDLSGSVWSGADGNNNPFYGFAV</sequence>
<keyword evidence="3" id="KW-0805">Transcription regulation</keyword>
<reference evidence="8" key="2">
    <citation type="submission" date="2020-02" db="EMBL/GenBank/DDBJ databases">
        <authorList>
            <person name="Gilchrist C.L.M."/>
            <person name="Chooi Y.-H."/>
        </authorList>
    </citation>
    <scope>NUCLEOTIDE SEQUENCE</scope>
    <source>
        <strain evidence="8">MST-FP2251</strain>
    </source>
</reference>
<dbReference type="CDD" id="cd12148">
    <property type="entry name" value="fungal_TF_MHR"/>
    <property type="match status" value="1"/>
</dbReference>
<dbReference type="SUPFAM" id="SSF57701">
    <property type="entry name" value="Zn2/Cys6 DNA-binding domain"/>
    <property type="match status" value="1"/>
</dbReference>
<evidence type="ECO:0000256" key="5">
    <source>
        <dbReference type="ARBA" id="ARBA00023163"/>
    </source>
</evidence>
<evidence type="ECO:0000256" key="4">
    <source>
        <dbReference type="ARBA" id="ARBA00023125"/>
    </source>
</evidence>
<dbReference type="PROSITE" id="PS50048">
    <property type="entry name" value="ZN2_CY6_FUNGAL_2"/>
    <property type="match status" value="1"/>
</dbReference>
<dbReference type="AlphaFoldDB" id="A0AAD4GYT3"/>
<dbReference type="GO" id="GO:0005634">
    <property type="term" value="C:nucleus"/>
    <property type="evidence" value="ECO:0007669"/>
    <property type="project" value="UniProtKB-SubCell"/>
</dbReference>
<dbReference type="PROSITE" id="PS00463">
    <property type="entry name" value="ZN2_CY6_FUNGAL_1"/>
    <property type="match status" value="1"/>
</dbReference>
<reference evidence="8" key="1">
    <citation type="journal article" date="2019" name="Beilstein J. Org. Chem.">
        <title>Nanangenines: drimane sesquiterpenoids as the dominant metabolite cohort of a novel Australian fungus, Aspergillus nanangensis.</title>
        <authorList>
            <person name="Lacey H.J."/>
            <person name="Gilchrist C.L.M."/>
            <person name="Crombie A."/>
            <person name="Kalaitzis J.A."/>
            <person name="Vuong D."/>
            <person name="Rutledge P.J."/>
            <person name="Turner P."/>
            <person name="Pitt J.I."/>
            <person name="Lacey E."/>
            <person name="Chooi Y.H."/>
            <person name="Piggott A.M."/>
        </authorList>
    </citation>
    <scope>NUCLEOTIDE SEQUENCE</scope>
    <source>
        <strain evidence="8">MST-FP2251</strain>
    </source>
</reference>
<dbReference type="GO" id="GO:0008270">
    <property type="term" value="F:zinc ion binding"/>
    <property type="evidence" value="ECO:0007669"/>
    <property type="project" value="InterPro"/>
</dbReference>
<evidence type="ECO:0000256" key="1">
    <source>
        <dbReference type="ARBA" id="ARBA00004123"/>
    </source>
</evidence>
<name>A0AAD4GYT3_ASPNN</name>
<keyword evidence="4" id="KW-0238">DNA-binding</keyword>
<feature type="domain" description="Zn(2)-C6 fungal-type" evidence="7">
    <location>
        <begin position="22"/>
        <end position="52"/>
    </location>
</feature>
<protein>
    <recommendedName>
        <fullName evidence="7">Zn(2)-C6 fungal-type domain-containing protein</fullName>
    </recommendedName>
</protein>
<dbReference type="PANTHER" id="PTHR46910:SF3">
    <property type="entry name" value="HALOTOLERANCE PROTEIN 9-RELATED"/>
    <property type="match status" value="1"/>
</dbReference>
<evidence type="ECO:0000256" key="2">
    <source>
        <dbReference type="ARBA" id="ARBA00022723"/>
    </source>
</evidence>
<dbReference type="SMART" id="SM00066">
    <property type="entry name" value="GAL4"/>
    <property type="match status" value="1"/>
</dbReference>
<dbReference type="EMBL" id="VCAU01000004">
    <property type="protein sequence ID" value="KAF9894251.1"/>
    <property type="molecule type" value="Genomic_DNA"/>
</dbReference>
<keyword evidence="9" id="KW-1185">Reference proteome</keyword>
<evidence type="ECO:0000313" key="9">
    <source>
        <dbReference type="Proteomes" id="UP001194746"/>
    </source>
</evidence>
<accession>A0AAD4GYT3</accession>
<dbReference type="InterPro" id="IPR001138">
    <property type="entry name" value="Zn2Cys6_DnaBD"/>
</dbReference>
<dbReference type="Proteomes" id="UP001194746">
    <property type="component" value="Unassembled WGS sequence"/>
</dbReference>
<evidence type="ECO:0000256" key="6">
    <source>
        <dbReference type="ARBA" id="ARBA00023242"/>
    </source>
</evidence>
<proteinExistence type="predicted"/>
<dbReference type="GO" id="GO:0003677">
    <property type="term" value="F:DNA binding"/>
    <property type="evidence" value="ECO:0007669"/>
    <property type="project" value="UniProtKB-KW"/>
</dbReference>
<keyword evidence="6" id="KW-0539">Nucleus</keyword>
<evidence type="ECO:0000256" key="3">
    <source>
        <dbReference type="ARBA" id="ARBA00023015"/>
    </source>
</evidence>
<evidence type="ECO:0000259" key="7">
    <source>
        <dbReference type="PROSITE" id="PS50048"/>
    </source>
</evidence>
<comment type="caution">
    <text evidence="8">The sequence shown here is derived from an EMBL/GenBank/DDBJ whole genome shotgun (WGS) entry which is preliminary data.</text>
</comment>
<dbReference type="PANTHER" id="PTHR46910">
    <property type="entry name" value="TRANSCRIPTION FACTOR PDR1"/>
    <property type="match status" value="1"/>
</dbReference>
<dbReference type="GO" id="GO:0000981">
    <property type="term" value="F:DNA-binding transcription factor activity, RNA polymerase II-specific"/>
    <property type="evidence" value="ECO:0007669"/>
    <property type="project" value="InterPro"/>
</dbReference>
<evidence type="ECO:0000313" key="8">
    <source>
        <dbReference type="EMBL" id="KAF9894251.1"/>
    </source>
</evidence>
<dbReference type="Pfam" id="PF00172">
    <property type="entry name" value="Zn_clus"/>
    <property type="match status" value="1"/>
</dbReference>
<dbReference type="GO" id="GO:0009893">
    <property type="term" value="P:positive regulation of metabolic process"/>
    <property type="evidence" value="ECO:0007669"/>
    <property type="project" value="UniProtKB-ARBA"/>
</dbReference>
<dbReference type="Gene3D" id="4.10.240.10">
    <property type="entry name" value="Zn(2)-C6 fungal-type DNA-binding domain"/>
    <property type="match status" value="1"/>
</dbReference>
<dbReference type="CDD" id="cd00067">
    <property type="entry name" value="GAL4"/>
    <property type="match status" value="1"/>
</dbReference>